<dbReference type="PANTHER" id="PTHR30289">
    <property type="entry name" value="UNCHARACTERIZED PROTEIN YBCL-RELATED"/>
    <property type="match status" value="1"/>
</dbReference>
<evidence type="ECO:0000313" key="3">
    <source>
        <dbReference type="EMBL" id="MQX37317.1"/>
    </source>
</evidence>
<reference evidence="3 4" key="1">
    <citation type="submission" date="2019-10" db="EMBL/GenBank/DDBJ databases">
        <title>Draft whole-genome sequence of the purple nonsulfur photosynthetic bacterium Roseospira navarrensis DSM 15114.</title>
        <authorList>
            <person name="Kyndt J.A."/>
            <person name="Meyer T.E."/>
        </authorList>
    </citation>
    <scope>NUCLEOTIDE SEQUENCE [LARGE SCALE GENOMIC DNA]</scope>
    <source>
        <strain evidence="3 4">DSM 15114</strain>
    </source>
</reference>
<evidence type="ECO:0000256" key="2">
    <source>
        <dbReference type="SAM" id="SignalP"/>
    </source>
</evidence>
<dbReference type="InterPro" id="IPR008914">
    <property type="entry name" value="PEBP"/>
</dbReference>
<evidence type="ECO:0000256" key="1">
    <source>
        <dbReference type="SAM" id="MobiDB-lite"/>
    </source>
</evidence>
<evidence type="ECO:0000313" key="4">
    <source>
        <dbReference type="Proteomes" id="UP000434582"/>
    </source>
</evidence>
<dbReference type="OrthoDB" id="9797506at2"/>
<feature type="region of interest" description="Disordered" evidence="1">
    <location>
        <begin position="105"/>
        <end position="128"/>
    </location>
</feature>
<feature type="signal peptide" evidence="2">
    <location>
        <begin position="1"/>
        <end position="26"/>
    </location>
</feature>
<protein>
    <submittedName>
        <fullName evidence="3">YbhB/YbcL family Raf kinase inhibitor-like protein</fullName>
    </submittedName>
</protein>
<dbReference type="Gene3D" id="3.90.280.10">
    <property type="entry name" value="PEBP-like"/>
    <property type="match status" value="1"/>
</dbReference>
<name>A0A7X1ZFE1_9PROT</name>
<dbReference type="NCBIfam" id="TIGR00481">
    <property type="entry name" value="YbhB/YbcL family Raf kinase inhibitor-like protein"/>
    <property type="match status" value="1"/>
</dbReference>
<keyword evidence="2" id="KW-0732">Signal</keyword>
<dbReference type="InterPro" id="IPR005247">
    <property type="entry name" value="YbhB_YbcL/LppC-like"/>
</dbReference>
<dbReference type="EMBL" id="WIVE01000039">
    <property type="protein sequence ID" value="MQX37317.1"/>
    <property type="molecule type" value="Genomic_DNA"/>
</dbReference>
<gene>
    <name evidence="3" type="ORF">GHC57_12385</name>
</gene>
<feature type="chain" id="PRO_5030792377" evidence="2">
    <location>
        <begin position="27"/>
        <end position="186"/>
    </location>
</feature>
<dbReference type="Pfam" id="PF01161">
    <property type="entry name" value="PBP"/>
    <property type="match status" value="1"/>
</dbReference>
<dbReference type="SUPFAM" id="SSF49777">
    <property type="entry name" value="PEBP-like"/>
    <property type="match status" value="1"/>
</dbReference>
<dbReference type="Proteomes" id="UP000434582">
    <property type="component" value="Unassembled WGS sequence"/>
</dbReference>
<dbReference type="InterPro" id="IPR036610">
    <property type="entry name" value="PEBP-like_sf"/>
</dbReference>
<proteinExistence type="predicted"/>
<comment type="caution">
    <text evidence="3">The sequence shown here is derived from an EMBL/GenBank/DDBJ whole genome shotgun (WGS) entry which is preliminary data.</text>
</comment>
<dbReference type="RefSeq" id="WP_153344678.1">
    <property type="nucleotide sequence ID" value="NZ_WIVE01000039.1"/>
</dbReference>
<keyword evidence="4" id="KW-1185">Reference proteome</keyword>
<accession>A0A7X1ZFE1</accession>
<dbReference type="CDD" id="cd00865">
    <property type="entry name" value="PEBP_bact_arch"/>
    <property type="match status" value="1"/>
</dbReference>
<dbReference type="AlphaFoldDB" id="A0A7X1ZFE1"/>
<organism evidence="3 4">
    <name type="scientific">Roseospira navarrensis</name>
    <dbReference type="NCBI Taxonomy" id="140058"/>
    <lineage>
        <taxon>Bacteria</taxon>
        <taxon>Pseudomonadati</taxon>
        <taxon>Pseudomonadota</taxon>
        <taxon>Alphaproteobacteria</taxon>
        <taxon>Rhodospirillales</taxon>
        <taxon>Rhodospirillaceae</taxon>
        <taxon>Roseospira</taxon>
    </lineage>
</organism>
<sequence>MRVTPALLCGLAGAALVGFASAAAQAEMTLSSPDISEGSGITDPHVFDGFGCSGGNMAPALSWSGAPEGTESYIVTVFDPDAPTGSGWWHWTVFNIPADVTSLPQGAGDTAPLPEGAGEGRTDYGPTGYGGPCPPEGHGPHRYIFTVYAMPEATLPLDETSSGALVGFYANNQALDSASLTATYER</sequence>
<dbReference type="PANTHER" id="PTHR30289:SF1">
    <property type="entry name" value="PEBP (PHOSPHATIDYLETHANOLAMINE-BINDING PROTEIN) FAMILY PROTEIN"/>
    <property type="match status" value="1"/>
</dbReference>